<proteinExistence type="predicted"/>
<gene>
    <name evidence="2" type="ORF">Mlaev_00089</name>
</gene>
<feature type="region of interest" description="Disordered" evidence="1">
    <location>
        <begin position="85"/>
        <end position="106"/>
    </location>
</feature>
<comment type="caution">
    <text evidence="2">The sequence shown here is derived from an EMBL/GenBank/DDBJ whole genome shotgun (WGS) entry which is preliminary data.</text>
</comment>
<evidence type="ECO:0000313" key="3">
    <source>
        <dbReference type="Proteomes" id="UP000075357"/>
    </source>
</evidence>
<name>A0A150HIC2_9MICO</name>
<dbReference type="EMBL" id="LRAD01000004">
    <property type="protein sequence ID" value="KXZ61882.1"/>
    <property type="molecule type" value="Genomic_DNA"/>
</dbReference>
<dbReference type="PATRIC" id="fig|36807.3.peg.91"/>
<reference evidence="2 3" key="1">
    <citation type="submission" date="2016-01" db="EMBL/GenBank/DDBJ databases">
        <title>Draft genome sequences of Microbacterium laevaniformans LCDC 91-0039 and the type strain of Microbacterium hominis LCDC 84-209.</title>
        <authorList>
            <person name="Bernier A.-M."/>
            <person name="Bernard K."/>
        </authorList>
    </citation>
    <scope>NUCLEOTIDE SEQUENCE [LARGE SCALE GENOMIC DNA]</scope>
    <source>
        <strain evidence="2 3">LCDC 91-0039</strain>
    </source>
</reference>
<sequence length="106" mass="11568">MTDVQLDFDALRAARVRVDEALSTFGSAGTVGDDLAVLTGEDRLAGKVRDFADNWDYNRGKLTEKLQFLRDSIDAIVDSMTEVDDELARQAQEAAPETQTDGEGEG</sequence>
<protein>
    <submittedName>
        <fullName evidence="2">Uncharacterized protein</fullName>
    </submittedName>
</protein>
<dbReference type="RefSeq" id="WP_061681056.1">
    <property type="nucleotide sequence ID" value="NZ_LRAD01000004.1"/>
</dbReference>
<evidence type="ECO:0000313" key="2">
    <source>
        <dbReference type="EMBL" id="KXZ61882.1"/>
    </source>
</evidence>
<dbReference type="Proteomes" id="UP000075357">
    <property type="component" value="Unassembled WGS sequence"/>
</dbReference>
<dbReference type="STRING" id="36807.Mlaev_00089"/>
<accession>A0A150HIC2</accession>
<dbReference type="AlphaFoldDB" id="A0A150HIC2"/>
<keyword evidence="3" id="KW-1185">Reference proteome</keyword>
<evidence type="ECO:0000256" key="1">
    <source>
        <dbReference type="SAM" id="MobiDB-lite"/>
    </source>
</evidence>
<organism evidence="2 3">
    <name type="scientific">Microbacterium laevaniformans</name>
    <dbReference type="NCBI Taxonomy" id="36807"/>
    <lineage>
        <taxon>Bacteria</taxon>
        <taxon>Bacillati</taxon>
        <taxon>Actinomycetota</taxon>
        <taxon>Actinomycetes</taxon>
        <taxon>Micrococcales</taxon>
        <taxon>Microbacteriaceae</taxon>
        <taxon>Microbacterium</taxon>
    </lineage>
</organism>